<accession>A0A382XDY8</accession>
<dbReference type="EMBL" id="UINC01166966">
    <property type="protein sequence ID" value="SVD69203.1"/>
    <property type="molecule type" value="Genomic_DNA"/>
</dbReference>
<sequence length="172" mass="17970">MAVTVALLMASPASAHDATASRSLVLQVDAQGVAGLWDVIERGKRASLQLAMVDLNRDGKLSGKEKAAVATALVYRGMAGVSVRLGSRPLRQATGMTARLVEDEQRDQSLEAVGLVSYEGGALQGPTQVIEVSVGEGYGALGLQVQTLGPWQVVGAEFTRLADDRRGLGSPQ</sequence>
<organism evidence="1">
    <name type="scientific">marine metagenome</name>
    <dbReference type="NCBI Taxonomy" id="408172"/>
    <lineage>
        <taxon>unclassified sequences</taxon>
        <taxon>metagenomes</taxon>
        <taxon>ecological metagenomes</taxon>
    </lineage>
</organism>
<reference evidence="1" key="1">
    <citation type="submission" date="2018-05" db="EMBL/GenBank/DDBJ databases">
        <authorList>
            <person name="Lanie J.A."/>
            <person name="Ng W.-L."/>
            <person name="Kazmierczak K.M."/>
            <person name="Andrzejewski T.M."/>
            <person name="Davidsen T.M."/>
            <person name="Wayne K.J."/>
            <person name="Tettelin H."/>
            <person name="Glass J.I."/>
            <person name="Rusch D."/>
            <person name="Podicherti R."/>
            <person name="Tsui H.-C.T."/>
            <person name="Winkler M.E."/>
        </authorList>
    </citation>
    <scope>NUCLEOTIDE SEQUENCE</scope>
</reference>
<name>A0A382XDY8_9ZZZZ</name>
<protein>
    <submittedName>
        <fullName evidence="1">Uncharacterized protein</fullName>
    </submittedName>
</protein>
<dbReference type="AlphaFoldDB" id="A0A382XDY8"/>
<feature type="non-terminal residue" evidence="1">
    <location>
        <position position="172"/>
    </location>
</feature>
<gene>
    <name evidence="1" type="ORF">METZ01_LOCUS422057</name>
</gene>
<proteinExistence type="predicted"/>
<evidence type="ECO:0000313" key="1">
    <source>
        <dbReference type="EMBL" id="SVD69203.1"/>
    </source>
</evidence>